<evidence type="ECO:0000313" key="1">
    <source>
        <dbReference type="EMBL" id="CEO95138.1"/>
    </source>
</evidence>
<accession>A0A0G4IIW6</accession>
<evidence type="ECO:0000313" key="3">
    <source>
        <dbReference type="Proteomes" id="UP000039324"/>
    </source>
</evidence>
<gene>
    <name evidence="1" type="ORF">PBRA_003904</name>
    <name evidence="2" type="ORF">PLBR_LOCUS3628</name>
</gene>
<dbReference type="AlphaFoldDB" id="A0A0G4IIW6"/>
<evidence type="ECO:0000313" key="2">
    <source>
        <dbReference type="EMBL" id="SPQ96413.1"/>
    </source>
</evidence>
<protein>
    <submittedName>
        <fullName evidence="1">Uncharacterized protein</fullName>
    </submittedName>
</protein>
<dbReference type="Proteomes" id="UP000290189">
    <property type="component" value="Unassembled WGS sequence"/>
</dbReference>
<dbReference type="Proteomes" id="UP000039324">
    <property type="component" value="Unassembled WGS sequence"/>
</dbReference>
<reference evidence="1 3" key="1">
    <citation type="submission" date="2015-02" db="EMBL/GenBank/DDBJ databases">
        <authorList>
            <person name="Chooi Y.-H."/>
        </authorList>
    </citation>
    <scope>NUCLEOTIDE SEQUENCE [LARGE SCALE GENOMIC DNA]</scope>
    <source>
        <strain evidence="1">E3</strain>
    </source>
</reference>
<geneLocation type="mitochondrion" evidence="2"/>
<keyword evidence="2" id="KW-0496">Mitochondrion</keyword>
<proteinExistence type="predicted"/>
<name>A0A0G4IIW6_PLABS</name>
<dbReference type="EMBL" id="CDSF01000013">
    <property type="protein sequence ID" value="CEO95138.1"/>
    <property type="molecule type" value="Genomic_DNA"/>
</dbReference>
<reference evidence="2 4" key="2">
    <citation type="submission" date="2018-03" db="EMBL/GenBank/DDBJ databases">
        <authorList>
            <person name="Fogelqvist J."/>
        </authorList>
    </citation>
    <scope>NUCLEOTIDE SEQUENCE [LARGE SCALE GENOMIC DNA]</scope>
</reference>
<organism evidence="1 3">
    <name type="scientific">Plasmodiophora brassicae</name>
    <name type="common">Clubroot disease agent</name>
    <dbReference type="NCBI Taxonomy" id="37360"/>
    <lineage>
        <taxon>Eukaryota</taxon>
        <taxon>Sar</taxon>
        <taxon>Rhizaria</taxon>
        <taxon>Endomyxa</taxon>
        <taxon>Phytomyxea</taxon>
        <taxon>Plasmodiophorida</taxon>
        <taxon>Plasmodiophoridae</taxon>
        <taxon>Plasmodiophora</taxon>
    </lineage>
</organism>
<evidence type="ECO:0000313" key="4">
    <source>
        <dbReference type="Proteomes" id="UP000290189"/>
    </source>
</evidence>
<sequence length="155" mass="18014">MRKAAPWPLLAQLIADLHQLAARIPSAEYRRKTRRAAHFLDCLGRKLGHVHKFRCNLELQGVTCIDLVFRHWKDEIYGCTNVRDPNSRESRHFRDALNSYPFNRVRLTLANARRNDAPRVVCPVSRNERWLCGSHATRPKFVSLMRKLLFTGPGK</sequence>
<keyword evidence="3" id="KW-1185">Reference proteome</keyword>
<dbReference type="EMBL" id="OVEO01000005">
    <property type="protein sequence ID" value="SPQ96413.1"/>
    <property type="molecule type" value="Genomic_DNA"/>
</dbReference>